<dbReference type="InterPro" id="IPR051162">
    <property type="entry name" value="T4SS_component"/>
</dbReference>
<sequence length="628" mass="68978">MPNFHLTQVGSAPPPEEDICLFAQTNYRNHLRRFGIKVDDRRRHMYVIGKTGMGKTTMLENMVLSDVYKGHGVGIVDPHGDFAEKIIDFIPANRINDVVYFNPADMDHPIGFNVLEVHSEEEKHLIAAGLMGIFKKIWPDVWSSRMEYILNNTILALLDYPGSTLLGINRLLADKEYRRKVVRQLRDPVVKAFWQNEFASYNDRYAQEAVAPIQNKIGQFLSASVIRNIVAQVNSTINIREIMDSKKILIMNLSKGRIGEDNSRLLGGMLITKIQLAAMERVDTPEDQRQDFFLYVDEFQNFASPSFANILSEARKYRLSLIMAHQYVMQLDEVVADAVFGNVGTIVSFRVGGGDAETLTKEFTPVFLEEDVVNLAKYQIILKLMIDGVASQPFSAMTMPPIGSRTGVSDKVIRVSREHYSKKREVIEDKIIRWSGMGEGGGDDEEDAEVEPPPRSAPPAKSNPPTARPAAEPGKTLSLKDLLPKSAPPEAAVVLNLPAPEPKAQLAVKTGAQTALAAPNQQATAVQSGGRDGEGDKKRRRKRKRKKNNSAASEIVGNPAGRGPGEPHRTPPLDSPAPAAPVATAVQSSPAPQPIQTGPAIEVAAAAPKSPPKPTEQPIAPDQVISFD</sequence>
<dbReference type="PANTHER" id="PTHR30121">
    <property type="entry name" value="UNCHARACTERIZED PROTEIN YJGR-RELATED"/>
    <property type="match status" value="1"/>
</dbReference>
<feature type="domain" description="Type IV secretion system coupling protein TraD DNA-binding" evidence="2">
    <location>
        <begin position="37"/>
        <end position="352"/>
    </location>
</feature>
<dbReference type="Gene3D" id="3.40.50.300">
    <property type="entry name" value="P-loop containing nucleotide triphosphate hydrolases"/>
    <property type="match status" value="2"/>
</dbReference>
<dbReference type="PANTHER" id="PTHR30121:SF6">
    <property type="entry name" value="SLR6007 PROTEIN"/>
    <property type="match status" value="1"/>
</dbReference>
<reference evidence="3 4" key="1">
    <citation type="journal article" date="2015" name="Nature">
        <title>rRNA introns, odd ribosomes, and small enigmatic genomes across a large radiation of phyla.</title>
        <authorList>
            <person name="Brown C.T."/>
            <person name="Hug L.A."/>
            <person name="Thomas B.C."/>
            <person name="Sharon I."/>
            <person name="Castelle C.J."/>
            <person name="Singh A."/>
            <person name="Wilkins M.J."/>
            <person name="Williams K.H."/>
            <person name="Banfield J.F."/>
        </authorList>
    </citation>
    <scope>NUCLEOTIDE SEQUENCE [LARGE SCALE GENOMIC DNA]</scope>
</reference>
<evidence type="ECO:0000259" key="2">
    <source>
        <dbReference type="Pfam" id="PF10412"/>
    </source>
</evidence>
<dbReference type="CDD" id="cd01127">
    <property type="entry name" value="TrwB_TraG_TraD_VirD4"/>
    <property type="match status" value="1"/>
</dbReference>
<dbReference type="InterPro" id="IPR019476">
    <property type="entry name" value="T4SS_TraD_DNA-bd"/>
</dbReference>
<feature type="region of interest" description="Disordered" evidence="1">
    <location>
        <begin position="505"/>
        <end position="628"/>
    </location>
</feature>
<dbReference type="EMBL" id="LCRX01000015">
    <property type="protein sequence ID" value="KKW41600.1"/>
    <property type="molecule type" value="Genomic_DNA"/>
</dbReference>
<feature type="compositionally biased region" description="Acidic residues" evidence="1">
    <location>
        <begin position="441"/>
        <end position="450"/>
    </location>
</feature>
<protein>
    <recommendedName>
        <fullName evidence="2">Type IV secretion system coupling protein TraD DNA-binding domain-containing protein</fullName>
    </recommendedName>
</protein>
<name>A0A0G1YEK2_9BACT</name>
<feature type="region of interest" description="Disordered" evidence="1">
    <location>
        <begin position="434"/>
        <end position="473"/>
    </location>
</feature>
<organism evidence="3 4">
    <name type="scientific">Candidatus Magasanikbacteria bacterium GW2011_GWA2_56_11</name>
    <dbReference type="NCBI Taxonomy" id="1619044"/>
    <lineage>
        <taxon>Bacteria</taxon>
        <taxon>Candidatus Magasanikiibacteriota</taxon>
    </lineage>
</organism>
<gene>
    <name evidence="3" type="ORF">UY92_C0015G0012</name>
</gene>
<proteinExistence type="predicted"/>
<dbReference type="AlphaFoldDB" id="A0A0G1YEK2"/>
<dbReference type="Pfam" id="PF10412">
    <property type="entry name" value="TrwB_AAD_bind"/>
    <property type="match status" value="1"/>
</dbReference>
<dbReference type="STRING" id="1619044.UY92_C0015G0012"/>
<dbReference type="Proteomes" id="UP000033870">
    <property type="component" value="Unassembled WGS sequence"/>
</dbReference>
<evidence type="ECO:0000313" key="4">
    <source>
        <dbReference type="Proteomes" id="UP000033870"/>
    </source>
</evidence>
<accession>A0A0G1YEK2</accession>
<comment type="caution">
    <text evidence="3">The sequence shown here is derived from an EMBL/GenBank/DDBJ whole genome shotgun (WGS) entry which is preliminary data.</text>
</comment>
<feature type="compositionally biased region" description="Low complexity" evidence="1">
    <location>
        <begin position="580"/>
        <end position="590"/>
    </location>
</feature>
<evidence type="ECO:0000256" key="1">
    <source>
        <dbReference type="SAM" id="MobiDB-lite"/>
    </source>
</evidence>
<dbReference type="SUPFAM" id="SSF52540">
    <property type="entry name" value="P-loop containing nucleoside triphosphate hydrolases"/>
    <property type="match status" value="1"/>
</dbReference>
<evidence type="ECO:0000313" key="3">
    <source>
        <dbReference type="EMBL" id="KKW41600.1"/>
    </source>
</evidence>
<dbReference type="InterPro" id="IPR027417">
    <property type="entry name" value="P-loop_NTPase"/>
</dbReference>
<dbReference type="PATRIC" id="fig|1619044.3.peg.1128"/>
<feature type="compositionally biased region" description="Basic residues" evidence="1">
    <location>
        <begin position="538"/>
        <end position="548"/>
    </location>
</feature>